<sequence length="122" mass="14565">MKLDLKNQFVEELDNIYKTKLIYRTIVVCNDDIEEYKRLLENKDFSVYVVDVDAIATINYDALDHRVILIKHSLFEAFLNNIIRNNITDFYTYIAFTYDNETIKETIYKKYNNCSEIISNII</sequence>
<dbReference type="EMBL" id="MN740140">
    <property type="protein sequence ID" value="QHT89449.1"/>
    <property type="molecule type" value="Genomic_DNA"/>
</dbReference>
<dbReference type="AlphaFoldDB" id="A0A6C0I9J9"/>
<evidence type="ECO:0000313" key="1">
    <source>
        <dbReference type="EMBL" id="QHT89449.1"/>
    </source>
</evidence>
<protein>
    <submittedName>
        <fullName evidence="1">Uncharacterized protein</fullName>
    </submittedName>
</protein>
<proteinExistence type="predicted"/>
<accession>A0A6C0I9J9</accession>
<name>A0A6C0I9J9_9ZZZZ</name>
<reference evidence="1" key="1">
    <citation type="journal article" date="2020" name="Nature">
        <title>Giant virus diversity and host interactions through global metagenomics.</title>
        <authorList>
            <person name="Schulz F."/>
            <person name="Roux S."/>
            <person name="Paez-Espino D."/>
            <person name="Jungbluth S."/>
            <person name="Walsh D.A."/>
            <person name="Denef V.J."/>
            <person name="McMahon K.D."/>
            <person name="Konstantinidis K.T."/>
            <person name="Eloe-Fadrosh E.A."/>
            <person name="Kyrpides N.C."/>
            <person name="Woyke T."/>
        </authorList>
    </citation>
    <scope>NUCLEOTIDE SEQUENCE</scope>
    <source>
        <strain evidence="1">GVMAG-M-3300023184-60</strain>
    </source>
</reference>
<organism evidence="1">
    <name type="scientific">viral metagenome</name>
    <dbReference type="NCBI Taxonomy" id="1070528"/>
    <lineage>
        <taxon>unclassified sequences</taxon>
        <taxon>metagenomes</taxon>
        <taxon>organismal metagenomes</taxon>
    </lineage>
</organism>